<dbReference type="SUPFAM" id="SSF82171">
    <property type="entry name" value="DPP6 N-terminal domain-like"/>
    <property type="match status" value="1"/>
</dbReference>
<dbReference type="Proteomes" id="UP000198901">
    <property type="component" value="Unassembled WGS sequence"/>
</dbReference>
<keyword evidence="2" id="KW-1185">Reference proteome</keyword>
<organism evidence="1 2">
    <name type="scientific">Siphonobacter aquaeclarae</name>
    <dbReference type="NCBI Taxonomy" id="563176"/>
    <lineage>
        <taxon>Bacteria</taxon>
        <taxon>Pseudomonadati</taxon>
        <taxon>Bacteroidota</taxon>
        <taxon>Cytophagia</taxon>
        <taxon>Cytophagales</taxon>
        <taxon>Cytophagaceae</taxon>
        <taxon>Siphonobacter</taxon>
    </lineage>
</organism>
<dbReference type="OrthoDB" id="736172at2"/>
<proteinExistence type="predicted"/>
<evidence type="ECO:0008006" key="3">
    <source>
        <dbReference type="Google" id="ProtNLM"/>
    </source>
</evidence>
<dbReference type="AlphaFoldDB" id="A0A1G9HV79"/>
<name>A0A1G9HV79_9BACT</name>
<dbReference type="EMBL" id="FNGS01000001">
    <property type="protein sequence ID" value="SDL16473.1"/>
    <property type="molecule type" value="Genomic_DNA"/>
</dbReference>
<sequence>MRFNVFFWLLCYGWVAGCRPDPDARRFGVIFFYNDKEYFIETPSFTEGTVTAPPQPDDFSSAIIFGYRNGYYYGMEAEKEKLIRYRTVGNELVVEKELSYKGTPWSYYSSWHNWLDDNTLLMGTTNGDGKEFDYAIINVTDMQFLAKGKLDLPSPGPKEHYGGIFAQHRGDRLYVGYSLYEGFRSPVPAQDTTYLATIAYPSMKTVGIQKDTRSTWPGGYYLHGSFSFVNDDAIYFMTEPGGRTHNHPTARSGIYRIPAGQDLLDSTYFFPIADKQTEEAYELFPLGRGKALTKVIANRRVTQYMDYLHKHVVEYYVLDLKTRTRKKLPLPLDELEFVQNVLADGDDVYIAVNTGDEESTIWKYDLKKGTLTKGIHIPGRVYHLNRLPD</sequence>
<dbReference type="RefSeq" id="WP_093196621.1">
    <property type="nucleotide sequence ID" value="NZ_FNGS01000001.1"/>
</dbReference>
<gene>
    <name evidence="1" type="ORF">SAMN04488090_0207</name>
</gene>
<evidence type="ECO:0000313" key="1">
    <source>
        <dbReference type="EMBL" id="SDL16473.1"/>
    </source>
</evidence>
<accession>A0A1G9HV79</accession>
<reference evidence="1 2" key="1">
    <citation type="submission" date="2016-10" db="EMBL/GenBank/DDBJ databases">
        <authorList>
            <person name="de Groot N.N."/>
        </authorList>
    </citation>
    <scope>NUCLEOTIDE SEQUENCE [LARGE SCALE GENOMIC DNA]</scope>
    <source>
        <strain evidence="1 2">DSM 21668</strain>
    </source>
</reference>
<dbReference type="PROSITE" id="PS51257">
    <property type="entry name" value="PROKAR_LIPOPROTEIN"/>
    <property type="match status" value="1"/>
</dbReference>
<evidence type="ECO:0000313" key="2">
    <source>
        <dbReference type="Proteomes" id="UP000198901"/>
    </source>
</evidence>
<protein>
    <recommendedName>
        <fullName evidence="3">DUF4374 domain-containing protein</fullName>
    </recommendedName>
</protein>
<dbReference type="STRING" id="563176.SAMN04488090_0207"/>